<proteinExistence type="predicted"/>
<gene>
    <name evidence="1" type="ORF">SDC9_54036</name>
</gene>
<comment type="caution">
    <text evidence="1">The sequence shown here is derived from an EMBL/GenBank/DDBJ whole genome shotgun (WGS) entry which is preliminary data.</text>
</comment>
<reference evidence="1" key="1">
    <citation type="submission" date="2019-08" db="EMBL/GenBank/DDBJ databases">
        <authorList>
            <person name="Kucharzyk K."/>
            <person name="Murdoch R.W."/>
            <person name="Higgins S."/>
            <person name="Loffler F."/>
        </authorList>
    </citation>
    <scope>NUCLEOTIDE SEQUENCE</scope>
</reference>
<dbReference type="AlphaFoldDB" id="A0A644WVC1"/>
<evidence type="ECO:0000313" key="1">
    <source>
        <dbReference type="EMBL" id="MPM07729.1"/>
    </source>
</evidence>
<dbReference type="EMBL" id="VSSQ01001369">
    <property type="protein sequence ID" value="MPM07729.1"/>
    <property type="molecule type" value="Genomic_DNA"/>
</dbReference>
<sequence>MACLFGHEWNGCKCTKCGKVRDAGHSWNGCICKTCGKQTEYANFDCLDSEEIELFASIVCDYTERNIQNMTRQQANVAREFLGRLEAAARSTPFQLVKEDLKTARLYFNTAIHYGWLKTDPPSSDLETMKAHIIHQEMKTRKAIEIDEKLEKLIQKNG</sequence>
<organism evidence="1">
    <name type="scientific">bioreactor metagenome</name>
    <dbReference type="NCBI Taxonomy" id="1076179"/>
    <lineage>
        <taxon>unclassified sequences</taxon>
        <taxon>metagenomes</taxon>
        <taxon>ecological metagenomes</taxon>
    </lineage>
</organism>
<name>A0A644WVC1_9ZZZZ</name>
<accession>A0A644WVC1</accession>
<protein>
    <submittedName>
        <fullName evidence="1">Uncharacterized protein</fullName>
    </submittedName>
</protein>